<accession>A0ABQ9EM62</accession>
<reference evidence="1 2" key="1">
    <citation type="submission" date="2022-12" db="EMBL/GenBank/DDBJ databases">
        <title>Chromosome-level genome of Tegillarca granosa.</title>
        <authorList>
            <person name="Kim J."/>
        </authorList>
    </citation>
    <scope>NUCLEOTIDE SEQUENCE [LARGE SCALE GENOMIC DNA]</scope>
    <source>
        <strain evidence="1">Teg-2019</strain>
        <tissue evidence="1">Adductor muscle</tissue>
    </source>
</reference>
<keyword evidence="2" id="KW-1185">Reference proteome</keyword>
<gene>
    <name evidence="1" type="ORF">KUTeg_016021</name>
</gene>
<evidence type="ECO:0000313" key="1">
    <source>
        <dbReference type="EMBL" id="KAJ8305476.1"/>
    </source>
</evidence>
<proteinExistence type="predicted"/>
<dbReference type="EMBL" id="JARBDR010000813">
    <property type="protein sequence ID" value="KAJ8305476.1"/>
    <property type="molecule type" value="Genomic_DNA"/>
</dbReference>
<organism evidence="1 2">
    <name type="scientific">Tegillarca granosa</name>
    <name type="common">Malaysian cockle</name>
    <name type="synonym">Anadara granosa</name>
    <dbReference type="NCBI Taxonomy" id="220873"/>
    <lineage>
        <taxon>Eukaryota</taxon>
        <taxon>Metazoa</taxon>
        <taxon>Spiralia</taxon>
        <taxon>Lophotrochozoa</taxon>
        <taxon>Mollusca</taxon>
        <taxon>Bivalvia</taxon>
        <taxon>Autobranchia</taxon>
        <taxon>Pteriomorphia</taxon>
        <taxon>Arcoida</taxon>
        <taxon>Arcoidea</taxon>
        <taxon>Arcidae</taxon>
        <taxon>Tegillarca</taxon>
    </lineage>
</organism>
<name>A0ABQ9EM62_TEGGR</name>
<sequence>MVFVNVKSMESLWKLVYFLKNGSLLVDSRITEHLNVSKLPVIKGPRGQYKLLKGNALTNLLQHSYSKSIYLSSKLDTAGKRRLQTILLEAVKKENKDLKGNIQVDIRQQEEYLLKTGKRAWRIVYFIKINGDYIPAYSLKELDHSNLAISLNFTGPQSQNYTIVNNTSIYRYRHAFFLHFDSKVATKSFSVIKKKIIAAWKTMKTDCNCLSVETVGQGSLEEVLDTEGKYYWRLTYFMKRNDSIVESMTHIPLNISHMNEHLKTVTNAKGKQYRTLDVSNELLFRSRLAFKLNLNLHIGYKDKVKFQQSIKETWIKMKPGTYNIVSHDGCLTEATHF</sequence>
<protein>
    <submittedName>
        <fullName evidence="1">Uncharacterized protein</fullName>
    </submittedName>
</protein>
<comment type="caution">
    <text evidence="1">The sequence shown here is derived from an EMBL/GenBank/DDBJ whole genome shotgun (WGS) entry which is preliminary data.</text>
</comment>
<evidence type="ECO:0000313" key="2">
    <source>
        <dbReference type="Proteomes" id="UP001217089"/>
    </source>
</evidence>
<dbReference type="Proteomes" id="UP001217089">
    <property type="component" value="Unassembled WGS sequence"/>
</dbReference>